<accession>A0A9P9KET1</accession>
<dbReference type="AlphaFoldDB" id="A0A9P9KET1"/>
<dbReference type="OrthoDB" id="5048508at2759"/>
<feature type="compositionally biased region" description="Low complexity" evidence="1">
    <location>
        <begin position="179"/>
        <end position="190"/>
    </location>
</feature>
<evidence type="ECO:0000313" key="3">
    <source>
        <dbReference type="Proteomes" id="UP000736672"/>
    </source>
</evidence>
<dbReference type="Proteomes" id="UP000736672">
    <property type="component" value="Unassembled WGS sequence"/>
</dbReference>
<comment type="caution">
    <text evidence="2">The sequence shown here is derived from an EMBL/GenBank/DDBJ whole genome shotgun (WGS) entry which is preliminary data.</text>
</comment>
<reference evidence="2" key="1">
    <citation type="journal article" date="2021" name="Nat. Commun.">
        <title>Genetic determinants of endophytism in the Arabidopsis root mycobiome.</title>
        <authorList>
            <person name="Mesny F."/>
            <person name="Miyauchi S."/>
            <person name="Thiergart T."/>
            <person name="Pickel B."/>
            <person name="Atanasova L."/>
            <person name="Karlsson M."/>
            <person name="Huettel B."/>
            <person name="Barry K.W."/>
            <person name="Haridas S."/>
            <person name="Chen C."/>
            <person name="Bauer D."/>
            <person name="Andreopoulos W."/>
            <person name="Pangilinan J."/>
            <person name="LaButti K."/>
            <person name="Riley R."/>
            <person name="Lipzen A."/>
            <person name="Clum A."/>
            <person name="Drula E."/>
            <person name="Henrissat B."/>
            <person name="Kohler A."/>
            <person name="Grigoriev I.V."/>
            <person name="Martin F.M."/>
            <person name="Hacquard S."/>
        </authorList>
    </citation>
    <scope>NUCLEOTIDE SEQUENCE</scope>
    <source>
        <strain evidence="2">FSSC 5 MPI-SDFR-AT-0091</strain>
    </source>
</reference>
<dbReference type="EMBL" id="JAGTJS010000008">
    <property type="protein sequence ID" value="KAH7259977.1"/>
    <property type="molecule type" value="Genomic_DNA"/>
</dbReference>
<feature type="compositionally biased region" description="Polar residues" evidence="1">
    <location>
        <begin position="240"/>
        <end position="262"/>
    </location>
</feature>
<feature type="region of interest" description="Disordered" evidence="1">
    <location>
        <begin position="288"/>
        <end position="327"/>
    </location>
</feature>
<evidence type="ECO:0000256" key="1">
    <source>
        <dbReference type="SAM" id="MobiDB-lite"/>
    </source>
</evidence>
<keyword evidence="3" id="KW-1185">Reference proteome</keyword>
<gene>
    <name evidence="2" type="ORF">B0J15DRAFT_582039</name>
</gene>
<name>A0A9P9KET1_FUSSL</name>
<organism evidence="2 3">
    <name type="scientific">Fusarium solani</name>
    <name type="common">Filamentous fungus</name>
    <dbReference type="NCBI Taxonomy" id="169388"/>
    <lineage>
        <taxon>Eukaryota</taxon>
        <taxon>Fungi</taxon>
        <taxon>Dikarya</taxon>
        <taxon>Ascomycota</taxon>
        <taxon>Pezizomycotina</taxon>
        <taxon>Sordariomycetes</taxon>
        <taxon>Hypocreomycetidae</taxon>
        <taxon>Hypocreales</taxon>
        <taxon>Nectriaceae</taxon>
        <taxon>Fusarium</taxon>
        <taxon>Fusarium solani species complex</taxon>
    </lineage>
</organism>
<feature type="region of interest" description="Disordered" evidence="1">
    <location>
        <begin position="205"/>
        <end position="262"/>
    </location>
</feature>
<feature type="region of interest" description="Disordered" evidence="1">
    <location>
        <begin position="361"/>
        <end position="391"/>
    </location>
</feature>
<proteinExistence type="predicted"/>
<feature type="region of interest" description="Disordered" evidence="1">
    <location>
        <begin position="170"/>
        <end position="193"/>
    </location>
</feature>
<evidence type="ECO:0000313" key="2">
    <source>
        <dbReference type="EMBL" id="KAH7259977.1"/>
    </source>
</evidence>
<protein>
    <submittedName>
        <fullName evidence="2">Uncharacterized protein</fullName>
    </submittedName>
</protein>
<sequence length="594" mass="65980">MSDVQGFPPSASDYILSEDMFIPDVAKAIDPKDRARRQRSVRRVVKAFDRAKRSMSLWSVSMLWNYLRTTDWVCGERDVSKHPEGRLLLEQDASSRWPMDWYGRLFVVQATCHKTDQLERIHREHASHWGCAYHEDRPFYPDLYRDNSRNSRRPGSSEYSVALSKWTQDSAYSMEPNRGRSSPRPRSQSPTLADYDIIDPHHLEEAMPPSAVSQPTRPDRTSPEDPPAQVDLAMSPLLKQPTQPVHTSPKTSPRPSHSGQASSCSILNQLADLVPTRDRAISHDGVNQLLTKSPSPYMPASCTDKEPTQPASTNPEVPRPAQPGLITPAELGDRVINHDPFKPFLSTFPDLSIPATLHTNQLTRPARNGPEISRPVQADPAIPPPMSRTAVPARPISQATSRPGHFNPVLHPYGFPPTGGMIGPNGHLHTAIPNMPPPASHLVDRPVHVRGPPSMVTNPHDIRPRSPRHGDPPMFWSGRNTGPVGSVLDVQSCIIQATQAAQQAIELSQRSLHHVRRLEAFSTTMSDYVQQSALHARRSRNYMDGSAAVTKGIKEEIRGSMANNEAAVTTANRALGLVERLRNAFQLSHENEAM</sequence>